<evidence type="ECO:0000256" key="1">
    <source>
        <dbReference type="SAM" id="MobiDB-lite"/>
    </source>
</evidence>
<feature type="region of interest" description="Disordered" evidence="1">
    <location>
        <begin position="50"/>
        <end position="171"/>
    </location>
</feature>
<protein>
    <recommendedName>
        <fullName evidence="2">VWFA domain-containing protein</fullName>
    </recommendedName>
</protein>
<feature type="compositionally biased region" description="Basic residues" evidence="1">
    <location>
        <begin position="158"/>
        <end position="170"/>
    </location>
</feature>
<feature type="domain" description="VWFA" evidence="2">
    <location>
        <begin position="338"/>
        <end position="508"/>
    </location>
</feature>
<evidence type="ECO:0000259" key="2">
    <source>
        <dbReference type="PROSITE" id="PS50234"/>
    </source>
</evidence>
<feature type="region of interest" description="Disordered" evidence="1">
    <location>
        <begin position="290"/>
        <end position="328"/>
    </location>
</feature>
<name>A0A518KCG3_9BACT</name>
<dbReference type="InterPro" id="IPR002035">
    <property type="entry name" value="VWF_A"/>
</dbReference>
<proteinExistence type="predicted"/>
<sequence length="527" mass="56645">MPTRSPSGKTPTRLDEARRLEKLSQAEWRRRRAEVARLIAAGEEAAARRLLAEIGESPPEDRTKEQPKAAAQPLWEGSPDPDDALPTVAAKKLKSASGDASHKPTLSPSLASRKTPPPKPTSCEPGSVSPRSKPPKRIASKSTAPKQAAPKSVTAKLKSARRPKRRRRPKTWLAWVQSRPPWATSLAAHSAMLTLFAMFTFATFGEQGFTLTATFDDSDSWEDISSEVTLTSFEAPTEAEAEAPAEQVADLSANLELESLVEPAQFSAELSNVSLLGQTLSVSAESLMAAVPGGGDSTDTGQADGEGEAEASAAGGSPRPGGGPGKVSFFGAEAEAQRIVFVVDNSGSMQHGRMQMTILELAASIRRLSQSQEFYVVFFSDQAYPMFYPKSVMETLPATQENKKAAMKWLRTVEMCLGGRLLDAMDFAVGLKPDVVFLLTDGDIRSPRVIERMTAAESWDFPIHTLGMGARTPQHAQVLQAIADASGGTARPVLADPRAVAQARARPIPYHNKPGTVWGSAVRPWEP</sequence>
<dbReference type="PANTHER" id="PTHR45737:SF6">
    <property type="entry name" value="VON WILLEBRAND FACTOR A DOMAIN-CONTAINING PROTEIN 5A"/>
    <property type="match status" value="1"/>
</dbReference>
<evidence type="ECO:0000313" key="3">
    <source>
        <dbReference type="EMBL" id="QDV75486.1"/>
    </source>
</evidence>
<dbReference type="AlphaFoldDB" id="A0A518KCG3"/>
<dbReference type="InterPro" id="IPR036465">
    <property type="entry name" value="vWFA_dom_sf"/>
</dbReference>
<dbReference type="Proteomes" id="UP000316426">
    <property type="component" value="Chromosome"/>
</dbReference>
<dbReference type="PANTHER" id="PTHR45737">
    <property type="entry name" value="VON WILLEBRAND FACTOR A DOMAIN-CONTAINING PROTEIN 5A"/>
    <property type="match status" value="1"/>
</dbReference>
<organism evidence="3 4">
    <name type="scientific">Botrimarina mediterranea</name>
    <dbReference type="NCBI Taxonomy" id="2528022"/>
    <lineage>
        <taxon>Bacteria</taxon>
        <taxon>Pseudomonadati</taxon>
        <taxon>Planctomycetota</taxon>
        <taxon>Planctomycetia</taxon>
        <taxon>Pirellulales</taxon>
        <taxon>Lacipirellulaceae</taxon>
        <taxon>Botrimarina</taxon>
    </lineage>
</organism>
<dbReference type="KEGG" id="bmei:Spa11_37040"/>
<dbReference type="PROSITE" id="PS50234">
    <property type="entry name" value="VWFA"/>
    <property type="match status" value="1"/>
</dbReference>
<gene>
    <name evidence="3" type="ORF">Spa11_37040</name>
</gene>
<dbReference type="EMBL" id="CP036349">
    <property type="protein sequence ID" value="QDV75486.1"/>
    <property type="molecule type" value="Genomic_DNA"/>
</dbReference>
<reference evidence="3 4" key="1">
    <citation type="submission" date="2019-02" db="EMBL/GenBank/DDBJ databases">
        <title>Deep-cultivation of Planctomycetes and their phenomic and genomic characterization uncovers novel biology.</title>
        <authorList>
            <person name="Wiegand S."/>
            <person name="Jogler M."/>
            <person name="Boedeker C."/>
            <person name="Pinto D."/>
            <person name="Vollmers J."/>
            <person name="Rivas-Marin E."/>
            <person name="Kohn T."/>
            <person name="Peeters S.H."/>
            <person name="Heuer A."/>
            <person name="Rast P."/>
            <person name="Oberbeckmann S."/>
            <person name="Bunk B."/>
            <person name="Jeske O."/>
            <person name="Meyerdierks A."/>
            <person name="Storesund J.E."/>
            <person name="Kallscheuer N."/>
            <person name="Luecker S."/>
            <person name="Lage O.M."/>
            <person name="Pohl T."/>
            <person name="Merkel B.J."/>
            <person name="Hornburger P."/>
            <person name="Mueller R.-W."/>
            <person name="Bruemmer F."/>
            <person name="Labrenz M."/>
            <person name="Spormann A.M."/>
            <person name="Op den Camp H."/>
            <person name="Overmann J."/>
            <person name="Amann R."/>
            <person name="Jetten M.S.M."/>
            <person name="Mascher T."/>
            <person name="Medema M.H."/>
            <person name="Devos D.P."/>
            <person name="Kaster A.-K."/>
            <person name="Ovreas L."/>
            <person name="Rohde M."/>
            <person name="Galperin M.Y."/>
            <person name="Jogler C."/>
        </authorList>
    </citation>
    <scope>NUCLEOTIDE SEQUENCE [LARGE SCALE GENOMIC DNA]</scope>
    <source>
        <strain evidence="3 4">Spa11</strain>
    </source>
</reference>
<evidence type="ECO:0000313" key="4">
    <source>
        <dbReference type="Proteomes" id="UP000316426"/>
    </source>
</evidence>
<dbReference type="Gene3D" id="3.40.50.410">
    <property type="entry name" value="von Willebrand factor, type A domain"/>
    <property type="match status" value="1"/>
</dbReference>
<dbReference type="SUPFAM" id="SSF53300">
    <property type="entry name" value="vWA-like"/>
    <property type="match status" value="1"/>
</dbReference>
<accession>A0A518KCG3</accession>
<dbReference type="Pfam" id="PF13768">
    <property type="entry name" value="VWA_3"/>
    <property type="match status" value="1"/>
</dbReference>
<dbReference type="RefSeq" id="WP_145114805.1">
    <property type="nucleotide sequence ID" value="NZ_CP036349.1"/>
</dbReference>
<keyword evidence="4" id="KW-1185">Reference proteome</keyword>